<dbReference type="Pfam" id="PF13424">
    <property type="entry name" value="TPR_12"/>
    <property type="match status" value="3"/>
</dbReference>
<evidence type="ECO:0000313" key="3">
    <source>
        <dbReference type="EMBL" id="TDL21247.1"/>
    </source>
</evidence>
<dbReference type="GO" id="GO:0043531">
    <property type="term" value="F:ADP binding"/>
    <property type="evidence" value="ECO:0007669"/>
    <property type="project" value="InterPro"/>
</dbReference>
<dbReference type="InterPro" id="IPR011990">
    <property type="entry name" value="TPR-like_helical_dom_sf"/>
</dbReference>
<reference evidence="3 4" key="1">
    <citation type="submission" date="2018-06" db="EMBL/GenBank/DDBJ databases">
        <title>A transcriptomic atlas of mushroom development highlights an independent origin of complex multicellularity.</title>
        <authorList>
            <consortium name="DOE Joint Genome Institute"/>
            <person name="Krizsan K."/>
            <person name="Almasi E."/>
            <person name="Merenyi Z."/>
            <person name="Sahu N."/>
            <person name="Viragh M."/>
            <person name="Koszo T."/>
            <person name="Mondo S."/>
            <person name="Kiss B."/>
            <person name="Balint B."/>
            <person name="Kues U."/>
            <person name="Barry K."/>
            <person name="Hegedus J.C."/>
            <person name="Henrissat B."/>
            <person name="Johnson J."/>
            <person name="Lipzen A."/>
            <person name="Ohm R."/>
            <person name="Nagy I."/>
            <person name="Pangilinan J."/>
            <person name="Yan J."/>
            <person name="Xiong Y."/>
            <person name="Grigoriev I.V."/>
            <person name="Hibbett D.S."/>
            <person name="Nagy L.G."/>
        </authorList>
    </citation>
    <scope>NUCLEOTIDE SEQUENCE [LARGE SCALE GENOMIC DNA]</scope>
    <source>
        <strain evidence="3 4">SZMC22713</strain>
    </source>
</reference>
<evidence type="ECO:0000259" key="1">
    <source>
        <dbReference type="Pfam" id="PF00931"/>
    </source>
</evidence>
<feature type="domain" description="NB-ARC" evidence="1">
    <location>
        <begin position="307"/>
        <end position="444"/>
    </location>
</feature>
<proteinExistence type="predicted"/>
<dbReference type="InterPro" id="IPR002182">
    <property type="entry name" value="NB-ARC"/>
</dbReference>
<evidence type="ECO:0000313" key="4">
    <source>
        <dbReference type="Proteomes" id="UP000294933"/>
    </source>
</evidence>
<gene>
    <name evidence="3" type="ORF">BD410DRAFT_771757</name>
</gene>
<dbReference type="Pfam" id="PF00931">
    <property type="entry name" value="NB-ARC"/>
    <property type="match status" value="1"/>
</dbReference>
<dbReference type="EMBL" id="ML170182">
    <property type="protein sequence ID" value="TDL21247.1"/>
    <property type="molecule type" value="Genomic_DNA"/>
</dbReference>
<dbReference type="PANTHER" id="PTHR46082:SF6">
    <property type="entry name" value="AAA+ ATPASE DOMAIN-CONTAINING PROTEIN-RELATED"/>
    <property type="match status" value="1"/>
</dbReference>
<dbReference type="SUPFAM" id="SSF52540">
    <property type="entry name" value="P-loop containing nucleoside triphosphate hydrolases"/>
    <property type="match status" value="1"/>
</dbReference>
<dbReference type="VEuPathDB" id="FungiDB:BD410DRAFT_771757"/>
<accession>A0A4Y7Q0S7</accession>
<dbReference type="Gene3D" id="3.40.50.300">
    <property type="entry name" value="P-loop containing nucleotide triphosphate hydrolases"/>
    <property type="match status" value="1"/>
</dbReference>
<dbReference type="SMART" id="SM00028">
    <property type="entry name" value="TPR"/>
    <property type="match status" value="7"/>
</dbReference>
<protein>
    <submittedName>
        <fullName evidence="3">TPR-like protein</fullName>
    </submittedName>
</protein>
<dbReference type="InterPro" id="IPR019734">
    <property type="entry name" value="TPR_rpt"/>
</dbReference>
<sequence length="1206" mass="136669">MTTPLSTSGYTLDDIYKDALKKLRDLHDAGSISVADFEIIMGTTRPQDVLASVNEAISNHSGADATAPERIFKVAKPMLERMERFGSALDILVTSLPQVAGFNPVGIIWGCLKFVICIARDISDSFDAVFQLLDRIQRSLPAWETYAKIFGSSDLQLLRTPLVNVYAQLMTISVQAVKFFDRSRPRTLGWSMRTSVENDFRPFISELERASKEIGISAHAEHMHQTHQAKRAQEAENFKAEEFRQELRLFVAKHQSINANSTDQTFAVAPSNHAPVDLLSPHYTGQVEELASLHRIFAEVQGNVPTRCAIYGMPGLGKTQLALQFAKISFDQSHYTYVFWTSATTIEKLNQGFVRILDLVGHSDKYHPDQNAKLTAARLWLENSAAQEDVNWLFVFDNLNSDSLVFLRENLPRKNARGNIIFTTRTEDLAKAAVTVAGTQHQILKLQIPKQHIAIELLMKSIGVEENNLNVSDLSKATEVVNSIGCLPLAIAQAASFMKQTHVTFDTLLSLYQSKHKINIIHWENNLSTYEEQSVAATFLAQLKRLHQVSADASNLLNVLSYFDPEGITVEIIIKGARHVLQSQNALVSTENNIRVTKSNLGNLLPKLKGTWKRLFRSKVYNEEIADKQVNIVNEEYSITLQLGQMATLICDTVQLFKAIQELQNLSLIEYQSHHDTHALHMHDLVQFVVQENTQKEDKSRKYFQCAVKLACAAFESIGDPTSRQTWKEYDMLVSHIQVLTKQWNIAYFNMNPQLNLACSGVATYLQHCGQYNEAETIYKSLLSKSDTQSSLPNSENLDIAQGLAIVYKLQGNYCEAEILNKQILEIQMQCFGVNHPETLKTIRSIASVYQFKGQYTEAIDLYKQILRWQNKNHGIDHIETLKTSVNLATVHNFQGNYNEAEYLYKKALTGFEEQMGVDHVGTLQVINGYANVKENQGQYTHAEALFVRALTGCQKQFGGDHPNTLGVTQGLASIYGRQGRYMEAEMLCKQVLTGRQKKMGDQHPDTLAIIHYLAIIYDKQKHHVEAEKLCKQILVEQKKNLGAHHLNTLRIMQLLAIVYHSLEQYYDAKTLLQQTLTEQEKSLGSEHPDTLVTIAKLAYAHQFLANYSEALALYIQALEGQEKKLGVEHPETLETVHDFASFYHMQKQYNEAERLYKRALEGRKKMLGDEHPDTLETSQKLTMLCWKSCMPKADRSDTYRRTYLF</sequence>
<organism evidence="3 4">
    <name type="scientific">Rickenella mellea</name>
    <dbReference type="NCBI Taxonomy" id="50990"/>
    <lineage>
        <taxon>Eukaryota</taxon>
        <taxon>Fungi</taxon>
        <taxon>Dikarya</taxon>
        <taxon>Basidiomycota</taxon>
        <taxon>Agaricomycotina</taxon>
        <taxon>Agaricomycetes</taxon>
        <taxon>Hymenochaetales</taxon>
        <taxon>Rickenellaceae</taxon>
        <taxon>Rickenella</taxon>
    </lineage>
</organism>
<dbReference type="SUPFAM" id="SSF48452">
    <property type="entry name" value="TPR-like"/>
    <property type="match status" value="3"/>
</dbReference>
<dbReference type="PANTHER" id="PTHR46082">
    <property type="entry name" value="ATP/GTP-BINDING PROTEIN-RELATED"/>
    <property type="match status" value="1"/>
</dbReference>
<dbReference type="AlphaFoldDB" id="A0A4Y7Q0S7"/>
<name>A0A4Y7Q0S7_9AGAM</name>
<dbReference type="Pfam" id="PF13374">
    <property type="entry name" value="TPR_10"/>
    <property type="match status" value="2"/>
</dbReference>
<dbReference type="InterPro" id="IPR053137">
    <property type="entry name" value="NLR-like"/>
</dbReference>
<dbReference type="InterPro" id="IPR056125">
    <property type="entry name" value="DUF7708"/>
</dbReference>
<dbReference type="InterPro" id="IPR027417">
    <property type="entry name" value="P-loop_NTPase"/>
</dbReference>
<dbReference type="Proteomes" id="UP000294933">
    <property type="component" value="Unassembled WGS sequence"/>
</dbReference>
<dbReference type="Gene3D" id="1.25.40.10">
    <property type="entry name" value="Tetratricopeptide repeat domain"/>
    <property type="match status" value="3"/>
</dbReference>
<feature type="domain" description="DUF7708" evidence="2">
    <location>
        <begin position="79"/>
        <end position="224"/>
    </location>
</feature>
<dbReference type="Pfam" id="PF24809">
    <property type="entry name" value="DUF7708"/>
    <property type="match status" value="1"/>
</dbReference>
<dbReference type="STRING" id="50990.A0A4Y7Q0S7"/>
<keyword evidence="4" id="KW-1185">Reference proteome</keyword>
<evidence type="ECO:0000259" key="2">
    <source>
        <dbReference type="Pfam" id="PF24809"/>
    </source>
</evidence>
<dbReference type="OrthoDB" id="5986190at2759"/>